<evidence type="ECO:0000259" key="1">
    <source>
        <dbReference type="Pfam" id="PF11706"/>
    </source>
</evidence>
<dbReference type="OrthoDB" id="3211108at2"/>
<dbReference type="STRING" id="134601.AFA91_05710"/>
<dbReference type="InterPro" id="IPR021005">
    <property type="entry name" value="Znf_CGNR"/>
</dbReference>
<reference evidence="2 3" key="1">
    <citation type="submission" date="2015-07" db="EMBL/GenBank/DDBJ databases">
        <title>Complete genome sequence of Mycobacterium goodii X7B, a facultative thermophilic biodesulfurizing bacterium.</title>
        <authorList>
            <person name="Yu B."/>
            <person name="Li F."/>
            <person name="Xu P."/>
        </authorList>
    </citation>
    <scope>NUCLEOTIDE SEQUENCE [LARGE SCALE GENOMIC DNA]</scope>
    <source>
        <strain evidence="2 3">X7B</strain>
    </source>
</reference>
<feature type="domain" description="Zinc finger CGNR" evidence="1">
    <location>
        <begin position="143"/>
        <end position="180"/>
    </location>
</feature>
<dbReference type="EMBL" id="CP012150">
    <property type="protein sequence ID" value="AKS31463.1"/>
    <property type="molecule type" value="Genomic_DNA"/>
</dbReference>
<dbReference type="InterPro" id="IPR010852">
    <property type="entry name" value="ABATE"/>
</dbReference>
<dbReference type="SUPFAM" id="SSF160904">
    <property type="entry name" value="Jann2411-like"/>
    <property type="match status" value="1"/>
</dbReference>
<dbReference type="PANTHER" id="PTHR35525">
    <property type="entry name" value="BLL6575 PROTEIN"/>
    <property type="match status" value="1"/>
</dbReference>
<dbReference type="Gene3D" id="1.10.3300.10">
    <property type="entry name" value="Jann2411-like domain"/>
    <property type="match status" value="1"/>
</dbReference>
<dbReference type="PATRIC" id="fig|134601.6.peg.1184"/>
<organism evidence="2 3">
    <name type="scientific">Mycolicibacterium goodii</name>
    <name type="common">Mycobacterium goodii</name>
    <dbReference type="NCBI Taxonomy" id="134601"/>
    <lineage>
        <taxon>Bacteria</taxon>
        <taxon>Bacillati</taxon>
        <taxon>Actinomycetota</taxon>
        <taxon>Actinomycetes</taxon>
        <taxon>Mycobacteriales</taxon>
        <taxon>Mycobacteriaceae</taxon>
        <taxon>Mycolicibacterium</taxon>
    </lineage>
</organism>
<dbReference type="RefSeq" id="WP_049743870.1">
    <property type="nucleotide sequence ID" value="NZ_CP012150.1"/>
</dbReference>
<dbReference type="Pfam" id="PF07336">
    <property type="entry name" value="ABATE"/>
    <property type="match status" value="1"/>
</dbReference>
<sequence length="192" mass="20610">MQRSRGGAPLLGEPVAIEFANTVFAVRGRPTEGLESPRSLADWLQDKGFAAEDVTVGDLDAARALRTAIRAIAAAATDGGQWDARAVATLNAHAAAPARWRELTVEPEPRVTQRSSGSAVQTALAVIADNAIEIFGGPMRYDLRGCPGPNCILYFLSDGRREWCSNTCGNRARAARHYAKTRHAASSRRPGR</sequence>
<gene>
    <name evidence="2" type="ORF">AFA91_05710</name>
</gene>
<accession>A0A0K0X2E9</accession>
<protein>
    <recommendedName>
        <fullName evidence="1">Zinc finger CGNR domain-containing protein</fullName>
    </recommendedName>
</protein>
<dbReference type="InterPro" id="IPR023286">
    <property type="entry name" value="ABATE_dom_sf"/>
</dbReference>
<name>A0A0K0X2E9_MYCGD</name>
<dbReference type="KEGG" id="mgo:AFA91_05710"/>
<proteinExistence type="predicted"/>
<dbReference type="PANTHER" id="PTHR35525:SF3">
    <property type="entry name" value="BLL6575 PROTEIN"/>
    <property type="match status" value="1"/>
</dbReference>
<evidence type="ECO:0000313" key="2">
    <source>
        <dbReference type="EMBL" id="AKS31463.1"/>
    </source>
</evidence>
<dbReference type="Pfam" id="PF11706">
    <property type="entry name" value="zf-CGNR"/>
    <property type="match status" value="1"/>
</dbReference>
<evidence type="ECO:0000313" key="3">
    <source>
        <dbReference type="Proteomes" id="UP000062255"/>
    </source>
</evidence>
<dbReference type="Proteomes" id="UP000062255">
    <property type="component" value="Chromosome"/>
</dbReference>
<dbReference type="AlphaFoldDB" id="A0A0K0X2E9"/>